<feature type="region of interest" description="Disordered" evidence="1">
    <location>
        <begin position="77"/>
        <end position="109"/>
    </location>
</feature>
<dbReference type="AlphaFoldDB" id="A0AAV3Z2R3"/>
<evidence type="ECO:0000313" key="3">
    <source>
        <dbReference type="Proteomes" id="UP000735302"/>
    </source>
</evidence>
<comment type="caution">
    <text evidence="2">The sequence shown here is derived from an EMBL/GenBank/DDBJ whole genome shotgun (WGS) entry which is preliminary data.</text>
</comment>
<gene>
    <name evidence="2" type="ORF">PoB_002011100</name>
</gene>
<sequence>MAPPFSLSDRAADVRPGGKTQWIALTLRQVADLLCARTKEREYFKTCIVGHVNCCLQCGPTLRHKNDMKDVGGTVESESVLRSAGTLSRVRAPPLAARPDEGRGNLKSP</sequence>
<keyword evidence="3" id="KW-1185">Reference proteome</keyword>
<proteinExistence type="predicted"/>
<accession>A0AAV3Z2R3</accession>
<evidence type="ECO:0000313" key="2">
    <source>
        <dbReference type="EMBL" id="GFN93605.1"/>
    </source>
</evidence>
<reference evidence="2 3" key="1">
    <citation type="journal article" date="2021" name="Elife">
        <title>Chloroplast acquisition without the gene transfer in kleptoplastic sea slugs, Plakobranchus ocellatus.</title>
        <authorList>
            <person name="Maeda T."/>
            <person name="Takahashi S."/>
            <person name="Yoshida T."/>
            <person name="Shimamura S."/>
            <person name="Takaki Y."/>
            <person name="Nagai Y."/>
            <person name="Toyoda A."/>
            <person name="Suzuki Y."/>
            <person name="Arimoto A."/>
            <person name="Ishii H."/>
            <person name="Satoh N."/>
            <person name="Nishiyama T."/>
            <person name="Hasebe M."/>
            <person name="Maruyama T."/>
            <person name="Minagawa J."/>
            <person name="Obokata J."/>
            <person name="Shigenobu S."/>
        </authorList>
    </citation>
    <scope>NUCLEOTIDE SEQUENCE [LARGE SCALE GENOMIC DNA]</scope>
</reference>
<dbReference type="EMBL" id="BLXT01002362">
    <property type="protein sequence ID" value="GFN93605.1"/>
    <property type="molecule type" value="Genomic_DNA"/>
</dbReference>
<organism evidence="2 3">
    <name type="scientific">Plakobranchus ocellatus</name>
    <dbReference type="NCBI Taxonomy" id="259542"/>
    <lineage>
        <taxon>Eukaryota</taxon>
        <taxon>Metazoa</taxon>
        <taxon>Spiralia</taxon>
        <taxon>Lophotrochozoa</taxon>
        <taxon>Mollusca</taxon>
        <taxon>Gastropoda</taxon>
        <taxon>Heterobranchia</taxon>
        <taxon>Euthyneura</taxon>
        <taxon>Panpulmonata</taxon>
        <taxon>Sacoglossa</taxon>
        <taxon>Placobranchoidea</taxon>
        <taxon>Plakobranchidae</taxon>
        <taxon>Plakobranchus</taxon>
    </lineage>
</organism>
<protein>
    <submittedName>
        <fullName evidence="2">Uncharacterized protein</fullName>
    </submittedName>
</protein>
<name>A0AAV3Z2R3_9GAST</name>
<dbReference type="Proteomes" id="UP000735302">
    <property type="component" value="Unassembled WGS sequence"/>
</dbReference>
<feature type="compositionally biased region" description="Basic and acidic residues" evidence="1">
    <location>
        <begin position="98"/>
        <end position="109"/>
    </location>
</feature>
<evidence type="ECO:0000256" key="1">
    <source>
        <dbReference type="SAM" id="MobiDB-lite"/>
    </source>
</evidence>